<evidence type="ECO:0000256" key="7">
    <source>
        <dbReference type="SAM" id="MobiDB-lite"/>
    </source>
</evidence>
<name>A0A399G6H9_9ACTN</name>
<keyword evidence="6" id="KW-0067">ATP-binding</keyword>
<feature type="region of interest" description="Disordered" evidence="7">
    <location>
        <begin position="523"/>
        <end position="543"/>
    </location>
</feature>
<dbReference type="PROSITE" id="PS00108">
    <property type="entry name" value="PROTEIN_KINASE_ST"/>
    <property type="match status" value="1"/>
</dbReference>
<feature type="compositionally biased region" description="Basic and acidic residues" evidence="7">
    <location>
        <begin position="527"/>
        <end position="536"/>
    </location>
</feature>
<dbReference type="Gene3D" id="1.25.40.10">
    <property type="entry name" value="Tetratricopeptide repeat domain"/>
    <property type="match status" value="1"/>
</dbReference>
<dbReference type="Gene3D" id="3.30.200.20">
    <property type="entry name" value="Phosphorylase Kinase, domain 1"/>
    <property type="match status" value="1"/>
</dbReference>
<proteinExistence type="predicted"/>
<dbReference type="SMART" id="SM00220">
    <property type="entry name" value="S_TKc"/>
    <property type="match status" value="1"/>
</dbReference>
<feature type="region of interest" description="Disordered" evidence="7">
    <location>
        <begin position="283"/>
        <end position="316"/>
    </location>
</feature>
<dbReference type="InterPro" id="IPR011990">
    <property type="entry name" value="TPR-like_helical_dom_sf"/>
</dbReference>
<dbReference type="PROSITE" id="PS00107">
    <property type="entry name" value="PROTEIN_KINASE_ATP"/>
    <property type="match status" value="1"/>
</dbReference>
<feature type="compositionally biased region" description="Pro residues" evidence="7">
    <location>
        <begin position="301"/>
        <end position="311"/>
    </location>
</feature>
<dbReference type="InterPro" id="IPR011009">
    <property type="entry name" value="Kinase-like_dom_sf"/>
</dbReference>
<dbReference type="PROSITE" id="PS50011">
    <property type="entry name" value="PROTEIN_KINASE_DOM"/>
    <property type="match status" value="1"/>
</dbReference>
<organism evidence="8 9">
    <name type="scientific">Thermobifida halotolerans</name>
    <dbReference type="NCBI Taxonomy" id="483545"/>
    <lineage>
        <taxon>Bacteria</taxon>
        <taxon>Bacillati</taxon>
        <taxon>Actinomycetota</taxon>
        <taxon>Actinomycetes</taxon>
        <taxon>Streptosporangiales</taxon>
        <taxon>Nocardiopsidaceae</taxon>
        <taxon>Thermobifida</taxon>
    </lineage>
</organism>
<evidence type="ECO:0000256" key="3">
    <source>
        <dbReference type="ARBA" id="ARBA00022679"/>
    </source>
</evidence>
<dbReference type="GO" id="GO:0005524">
    <property type="term" value="F:ATP binding"/>
    <property type="evidence" value="ECO:0007669"/>
    <property type="project" value="UniProtKB-UniRule"/>
</dbReference>
<keyword evidence="4" id="KW-0547">Nucleotide-binding</keyword>
<dbReference type="InterPro" id="IPR000719">
    <property type="entry name" value="Prot_kinase_dom"/>
</dbReference>
<evidence type="ECO:0000256" key="1">
    <source>
        <dbReference type="ARBA" id="ARBA00012513"/>
    </source>
</evidence>
<keyword evidence="2 8" id="KW-0723">Serine/threonine-protein kinase</keyword>
<gene>
    <name evidence="8" type="ORF">NI17_004310</name>
</gene>
<keyword evidence="5 8" id="KW-0418">Kinase</keyword>
<dbReference type="KEGG" id="thao:NI17_004310"/>
<dbReference type="EMBL" id="CP063196">
    <property type="protein sequence ID" value="UOE20460.1"/>
    <property type="molecule type" value="Genomic_DNA"/>
</dbReference>
<dbReference type="InterPro" id="IPR008271">
    <property type="entry name" value="Ser/Thr_kinase_AS"/>
</dbReference>
<evidence type="ECO:0000256" key="6">
    <source>
        <dbReference type="ARBA" id="ARBA00022840"/>
    </source>
</evidence>
<protein>
    <recommendedName>
        <fullName evidence="1">non-specific serine/threonine protein kinase</fullName>
        <ecNumber evidence="1">2.7.11.1</ecNumber>
    </recommendedName>
</protein>
<evidence type="ECO:0000256" key="2">
    <source>
        <dbReference type="ARBA" id="ARBA00022527"/>
    </source>
</evidence>
<evidence type="ECO:0000256" key="4">
    <source>
        <dbReference type="ARBA" id="ARBA00022741"/>
    </source>
</evidence>
<dbReference type="InterPro" id="IPR017441">
    <property type="entry name" value="Protein_kinase_ATP_BS"/>
</dbReference>
<dbReference type="Pfam" id="PF00069">
    <property type="entry name" value="Pkinase"/>
    <property type="match status" value="1"/>
</dbReference>
<dbReference type="EC" id="2.7.11.1" evidence="1"/>
<accession>A0A399G6H9</accession>
<keyword evidence="9" id="KW-1185">Reference proteome</keyword>
<evidence type="ECO:0000313" key="9">
    <source>
        <dbReference type="Proteomes" id="UP000265719"/>
    </source>
</evidence>
<dbReference type="GO" id="GO:0004674">
    <property type="term" value="F:protein serine/threonine kinase activity"/>
    <property type="evidence" value="ECO:0007669"/>
    <property type="project" value="UniProtKB-KW"/>
</dbReference>
<dbReference type="RefSeq" id="WP_119267563.1">
    <property type="nucleotide sequence ID" value="NZ_CP063196.1"/>
</dbReference>
<dbReference type="PANTHER" id="PTHR43289">
    <property type="entry name" value="MITOGEN-ACTIVATED PROTEIN KINASE KINASE KINASE 20-RELATED"/>
    <property type="match status" value="1"/>
</dbReference>
<dbReference type="CDD" id="cd14014">
    <property type="entry name" value="STKc_PknB_like"/>
    <property type="match status" value="1"/>
</dbReference>
<dbReference type="Gene3D" id="1.10.510.10">
    <property type="entry name" value="Transferase(Phosphotransferase) domain 1"/>
    <property type="match status" value="1"/>
</dbReference>
<keyword evidence="3" id="KW-0808">Transferase</keyword>
<reference evidence="8" key="1">
    <citation type="submission" date="2020-10" db="EMBL/GenBank/DDBJ databases">
        <title>De novo genome project of the cellulose decomposer Thermobifida halotolerans type strain.</title>
        <authorList>
            <person name="Nagy I."/>
            <person name="Horvath B."/>
            <person name="Kukolya J."/>
            <person name="Nagy I."/>
            <person name="Orsini M."/>
        </authorList>
    </citation>
    <scope>NUCLEOTIDE SEQUENCE</scope>
    <source>
        <strain evidence="8">DSM 44931</strain>
    </source>
</reference>
<evidence type="ECO:0000256" key="5">
    <source>
        <dbReference type="ARBA" id="ARBA00022777"/>
    </source>
</evidence>
<dbReference type="Proteomes" id="UP000265719">
    <property type="component" value="Chromosome"/>
</dbReference>
<evidence type="ECO:0000313" key="8">
    <source>
        <dbReference type="EMBL" id="UOE20460.1"/>
    </source>
</evidence>
<dbReference type="AlphaFoldDB" id="A0A399G6H9"/>
<dbReference type="PANTHER" id="PTHR43289:SF6">
    <property type="entry name" value="SERINE_THREONINE-PROTEIN KINASE NEKL-3"/>
    <property type="match status" value="1"/>
</dbReference>
<sequence length="543" mass="58578">MAEHVLDGRYRLVERLGAGGMGEVWRGHDERLDRPVAVKLIHPEAISDEGTVARFRREARVTARLAGHPNIVILYDYGADGETVYAVMELVTGCPLNVLLRERGPLPIRLAARWGAQVCAGLAAAHAAGVVHRDIKPGNLMVVDADTAEGGTVKVLDFGIAGFHEAAMQSRRLTRTGELFGTPLYMSPEQIQMLPVGASGDLYSFGAVLFQMLTGRPPFQAPDPMPVLRMHLTEQPPDPAGLRPEVPAELAELVVALLAKDPAHRPENALRVRDRLLALAAPAAGPGSGETETAVSAPAVSAPPSPAPPTVSPERRRRLERALEEAERVADGGGAAEAVRRLGDLLGELAEVRGADHPETLRARRRHAYLTGRAGDPGRAAALLRSLVAELDRVYGRGHPETQTARHYLAVNTGRAGRRAEAAAIRRELLDDLVAAHGPDSSRVLSNRLFLACDIGESGEYGRAAALLRALLPDLVRVLGPDASDTLSARHYLAAYTGLAGDPTEAARLYRALLDDHVSRYGPSHPETARTRERLARWQRRVR</sequence>
<dbReference type="SUPFAM" id="SSF56112">
    <property type="entry name" value="Protein kinase-like (PK-like)"/>
    <property type="match status" value="1"/>
</dbReference>